<accession>A0AAJ2MSP2</accession>
<keyword evidence="1" id="KW-0808">Transferase</keyword>
<dbReference type="Pfam" id="PF08843">
    <property type="entry name" value="AbiEii"/>
    <property type="match status" value="1"/>
</dbReference>
<evidence type="ECO:0000313" key="1">
    <source>
        <dbReference type="EMBL" id="MDT3466591.1"/>
    </source>
</evidence>
<comment type="caution">
    <text evidence="1">The sequence shown here is derived from an EMBL/GenBank/DDBJ whole genome shotgun (WGS) entry which is preliminary data.</text>
</comment>
<organism evidence="1 2">
    <name type="scientific">Stenotrophomonas maltophilia</name>
    <name type="common">Pseudomonas maltophilia</name>
    <name type="synonym">Xanthomonas maltophilia</name>
    <dbReference type="NCBI Taxonomy" id="40324"/>
    <lineage>
        <taxon>Bacteria</taxon>
        <taxon>Pseudomonadati</taxon>
        <taxon>Pseudomonadota</taxon>
        <taxon>Gammaproteobacteria</taxon>
        <taxon>Lysobacterales</taxon>
        <taxon>Lysobacteraceae</taxon>
        <taxon>Stenotrophomonas</taxon>
        <taxon>Stenotrophomonas maltophilia group</taxon>
    </lineage>
</organism>
<sequence length="291" mass="32712">MTPSSLLPLPHRVASIRQRLLDHARTRGDDFQFVLDRFAVERLLYRLSTSTFRDQFLLKGAMLFAAWFDAPHRPTRDADFLGFGSAEPRHLLHITRSLCAMPGNDGLRFDAETITLDATREEAAYEGLRMRLVAYLGRARCHVQWDIGFGDAVITPPPEIIYPVMLDELPAPCLRVYPRETVFAEKLEAITALGIANSRMKDFFDLLALVREDAMDRASLGAAIEATFDRRGTPAPPPPPYGLTQAFAADTQKQAQWRAFLRRNRLPAPDLSTVLTEIADYLDTLDTAVKP</sequence>
<name>A0AAJ2MSP2_STEMA</name>
<dbReference type="EMBL" id="JAVSKO010000001">
    <property type="protein sequence ID" value="MDT3466591.1"/>
    <property type="molecule type" value="Genomic_DNA"/>
</dbReference>
<dbReference type="InterPro" id="IPR014942">
    <property type="entry name" value="AbiEii"/>
</dbReference>
<reference evidence="1" key="1">
    <citation type="submission" date="2023-07" db="EMBL/GenBank/DDBJ databases">
        <title>Comparative genomics of clinical Stenotrophomonas maltophilia isolates reveals regions of diversity which correlate with colonization and persistence in vivo.</title>
        <authorList>
            <person name="Mcdaniel M.S."/>
            <person name="Swords W.E."/>
            <person name="Sumpter N.A."/>
            <person name="Lindgren N.R."/>
            <person name="Billiot C.E."/>
        </authorList>
    </citation>
    <scope>NUCLEOTIDE SEQUENCE</scope>
    <source>
        <strain evidence="1">Ism4</strain>
    </source>
</reference>
<evidence type="ECO:0000313" key="2">
    <source>
        <dbReference type="Proteomes" id="UP001251948"/>
    </source>
</evidence>
<dbReference type="AlphaFoldDB" id="A0AAJ2MSP2"/>
<protein>
    <submittedName>
        <fullName evidence="1">Nucleotidyl transferase AbiEii/AbiGii toxin family protein</fullName>
    </submittedName>
</protein>
<dbReference type="RefSeq" id="WP_004154211.1">
    <property type="nucleotide sequence ID" value="NZ_JAVSKO010000001.1"/>
</dbReference>
<dbReference type="GO" id="GO:0016740">
    <property type="term" value="F:transferase activity"/>
    <property type="evidence" value="ECO:0007669"/>
    <property type="project" value="UniProtKB-KW"/>
</dbReference>
<gene>
    <name evidence="1" type="ORF">ROV92_00960</name>
</gene>
<proteinExistence type="predicted"/>
<dbReference type="Proteomes" id="UP001251948">
    <property type="component" value="Unassembled WGS sequence"/>
</dbReference>